<keyword evidence="5 10" id="KW-1133">Transmembrane helix</keyword>
<evidence type="ECO:0000256" key="8">
    <source>
        <dbReference type="ARBA" id="ARBA00023136"/>
    </source>
</evidence>
<sequence>MPFLTTLLILIVTARLLGQLFSRINQPAIIGEMLAGVILGPSLFNLISPTPALSGISEFAVFLIVLSAGLEMNFKEVIDSMRGKGAVIALLGFLLPLSGGILVGVGFGLDVSRTIFLGLCVSITALPVTISILQSFKLLDSTIARFSIATAIFNDIAALLVLGVILNLPEQKSYQAVGSAIFHASWKLILLMALILAVSLLIKKAIEKGIHIDLLSEKLVHFIGNEALFGLLLLLVLVFGSVSSALGFHFVIGAFFGALLIDRTFFLPSRYKELELTLSSITGGFLAPVFFAYLGLEFKVQIIDSFWFVAVVLAVSIATKILAGWLGGRLIGLAKSDALGIGFILNGRGVMELVIASIAYERGFIGQDLFSVLVLMGVVTTLITPLMFRKWVLPQLAHPARAIDINVQKDNTD</sequence>
<evidence type="ECO:0000259" key="11">
    <source>
        <dbReference type="Pfam" id="PF00999"/>
    </source>
</evidence>
<keyword evidence="2" id="KW-0813">Transport</keyword>
<comment type="caution">
    <text evidence="12">The sequence shown here is derived from an EMBL/GenBank/DDBJ whole genome shotgun (WGS) entry which is preliminary data.</text>
</comment>
<feature type="transmembrane region" description="Helical" evidence="10">
    <location>
        <begin position="222"/>
        <end position="240"/>
    </location>
</feature>
<dbReference type="Gene3D" id="1.20.1530.20">
    <property type="match status" value="1"/>
</dbReference>
<feature type="transmembrane region" description="Helical" evidence="10">
    <location>
        <begin position="274"/>
        <end position="294"/>
    </location>
</feature>
<dbReference type="InterPro" id="IPR038770">
    <property type="entry name" value="Na+/solute_symporter_sf"/>
</dbReference>
<feature type="domain" description="Cation/H+ exchanger transmembrane" evidence="11">
    <location>
        <begin position="12"/>
        <end position="388"/>
    </location>
</feature>
<dbReference type="InterPro" id="IPR006153">
    <property type="entry name" value="Cation/H_exchanger_TM"/>
</dbReference>
<feature type="transmembrane region" description="Helical" evidence="10">
    <location>
        <begin position="180"/>
        <end position="202"/>
    </location>
</feature>
<evidence type="ECO:0000256" key="9">
    <source>
        <dbReference type="ARBA" id="ARBA00023201"/>
    </source>
</evidence>
<evidence type="ECO:0000256" key="1">
    <source>
        <dbReference type="ARBA" id="ARBA00004141"/>
    </source>
</evidence>
<evidence type="ECO:0000256" key="6">
    <source>
        <dbReference type="ARBA" id="ARBA00023053"/>
    </source>
</evidence>
<keyword evidence="9" id="KW-0739">Sodium transport</keyword>
<dbReference type="GO" id="GO:1902600">
    <property type="term" value="P:proton transmembrane transport"/>
    <property type="evidence" value="ECO:0007669"/>
    <property type="project" value="InterPro"/>
</dbReference>
<feature type="transmembrane region" description="Helical" evidence="10">
    <location>
        <begin position="370"/>
        <end position="388"/>
    </location>
</feature>
<dbReference type="GO" id="GO:0006814">
    <property type="term" value="P:sodium ion transport"/>
    <property type="evidence" value="ECO:0007669"/>
    <property type="project" value="UniProtKB-KW"/>
</dbReference>
<evidence type="ECO:0000256" key="10">
    <source>
        <dbReference type="SAM" id="Phobius"/>
    </source>
</evidence>
<keyword evidence="4 10" id="KW-0812">Transmembrane</keyword>
<comment type="subcellular location">
    <subcellularLocation>
        <location evidence="1">Membrane</location>
        <topology evidence="1">Multi-pass membrane protein</topology>
    </subcellularLocation>
</comment>
<gene>
    <name evidence="12" type="ORF">E6Q51_02210</name>
</gene>
<feature type="transmembrane region" description="Helical" evidence="10">
    <location>
        <begin position="46"/>
        <end position="66"/>
    </location>
</feature>
<evidence type="ECO:0000256" key="4">
    <source>
        <dbReference type="ARBA" id="ARBA00022692"/>
    </source>
</evidence>
<name>A0A5C7WLP1_METME</name>
<evidence type="ECO:0000313" key="13">
    <source>
        <dbReference type="Proteomes" id="UP000321374"/>
    </source>
</evidence>
<keyword evidence="8 10" id="KW-0472">Membrane</keyword>
<proteinExistence type="predicted"/>
<protein>
    <submittedName>
        <fullName evidence="12">Cation:proton antiporter</fullName>
    </submittedName>
</protein>
<evidence type="ECO:0000256" key="3">
    <source>
        <dbReference type="ARBA" id="ARBA00022449"/>
    </source>
</evidence>
<dbReference type="EMBL" id="SSGG01000037">
    <property type="protein sequence ID" value="TXI37959.1"/>
    <property type="molecule type" value="Genomic_DNA"/>
</dbReference>
<feature type="transmembrane region" description="Helical" evidence="10">
    <location>
        <begin position="246"/>
        <end position="262"/>
    </location>
</feature>
<feature type="transmembrane region" description="Helical" evidence="10">
    <location>
        <begin position="148"/>
        <end position="168"/>
    </location>
</feature>
<keyword evidence="7" id="KW-0406">Ion transport</keyword>
<dbReference type="AlphaFoldDB" id="A0A5C7WLP1"/>
<organism evidence="12 13">
    <name type="scientific">Methylophilus methylotrophus</name>
    <name type="common">Bacterium W3A1</name>
    <dbReference type="NCBI Taxonomy" id="17"/>
    <lineage>
        <taxon>Bacteria</taxon>
        <taxon>Pseudomonadati</taxon>
        <taxon>Pseudomonadota</taxon>
        <taxon>Betaproteobacteria</taxon>
        <taxon>Nitrosomonadales</taxon>
        <taxon>Methylophilaceae</taxon>
        <taxon>Methylophilus</taxon>
    </lineage>
</organism>
<dbReference type="PANTHER" id="PTHR43562">
    <property type="entry name" value="NAPA-TYPE SODIUM/HYDROGEN ANTIPORTER"/>
    <property type="match status" value="1"/>
</dbReference>
<feature type="transmembrane region" description="Helical" evidence="10">
    <location>
        <begin position="87"/>
        <end position="109"/>
    </location>
</feature>
<evidence type="ECO:0000256" key="2">
    <source>
        <dbReference type="ARBA" id="ARBA00022448"/>
    </source>
</evidence>
<feature type="transmembrane region" description="Helical" evidence="10">
    <location>
        <begin position="115"/>
        <end position="136"/>
    </location>
</feature>
<dbReference type="Pfam" id="PF00999">
    <property type="entry name" value="Na_H_Exchanger"/>
    <property type="match status" value="1"/>
</dbReference>
<evidence type="ECO:0000313" key="12">
    <source>
        <dbReference type="EMBL" id="TXI37959.1"/>
    </source>
</evidence>
<keyword evidence="3" id="KW-0050">Antiport</keyword>
<keyword evidence="6" id="KW-0915">Sodium</keyword>
<dbReference type="PANTHER" id="PTHR43562:SF3">
    <property type="entry name" value="SODIUM ION_PROTON EXCHANGER (EUROFUNG)"/>
    <property type="match status" value="1"/>
</dbReference>
<dbReference type="Proteomes" id="UP000321374">
    <property type="component" value="Unassembled WGS sequence"/>
</dbReference>
<evidence type="ECO:0000256" key="5">
    <source>
        <dbReference type="ARBA" id="ARBA00022989"/>
    </source>
</evidence>
<dbReference type="GO" id="GO:0016020">
    <property type="term" value="C:membrane"/>
    <property type="evidence" value="ECO:0007669"/>
    <property type="project" value="UniProtKB-SubCell"/>
</dbReference>
<feature type="transmembrane region" description="Helical" evidence="10">
    <location>
        <begin position="306"/>
        <end position="326"/>
    </location>
</feature>
<dbReference type="STRING" id="1122236.GCA_000378225_00567"/>
<reference evidence="12 13" key="1">
    <citation type="submission" date="2018-09" db="EMBL/GenBank/DDBJ databases">
        <title>Metagenome Assembled Genomes from an Advanced Water Purification Facility.</title>
        <authorList>
            <person name="Stamps B.W."/>
            <person name="Spear J.R."/>
        </authorList>
    </citation>
    <scope>NUCLEOTIDE SEQUENCE [LARGE SCALE GENOMIC DNA]</scope>
    <source>
        <strain evidence="12">Bin_42_2</strain>
    </source>
</reference>
<evidence type="ECO:0000256" key="7">
    <source>
        <dbReference type="ARBA" id="ARBA00023065"/>
    </source>
</evidence>
<accession>A0A5C7WLP1</accession>
<dbReference type="GO" id="GO:0015297">
    <property type="term" value="F:antiporter activity"/>
    <property type="evidence" value="ECO:0007669"/>
    <property type="project" value="UniProtKB-KW"/>
</dbReference>